<name>A0A1J4MP31_9CRYT</name>
<dbReference type="AlphaFoldDB" id="A0A1J4MP31"/>
<proteinExistence type="predicted"/>
<sequence>MILINETSGNLLEQVTSQYGPQVTASGSACVLYISQLSLSGYGNISPKVSIKKIIESSEYCKNRINNFQPPTITEEALFVTLGQYGYSEYVDIMETIKFANIIGNGISNPILAYNEIIKKISDPDFCNEYEVYLKMALPSSFPKLQLPLSMEKCSKFTRRLKSNAFYIYWSKG</sequence>
<evidence type="ECO:0000313" key="2">
    <source>
        <dbReference type="Proteomes" id="UP000186804"/>
    </source>
</evidence>
<gene>
    <name evidence="1" type="ORF">cand_029360</name>
</gene>
<dbReference type="EMBL" id="LRBS01000082">
    <property type="protein sequence ID" value="OII75807.1"/>
    <property type="molecule type" value="Genomic_DNA"/>
</dbReference>
<dbReference type="OrthoDB" id="344267at2759"/>
<organism evidence="1 2">
    <name type="scientific">Cryptosporidium andersoni</name>
    <dbReference type="NCBI Taxonomy" id="117008"/>
    <lineage>
        <taxon>Eukaryota</taxon>
        <taxon>Sar</taxon>
        <taxon>Alveolata</taxon>
        <taxon>Apicomplexa</taxon>
        <taxon>Conoidasida</taxon>
        <taxon>Coccidia</taxon>
        <taxon>Eucoccidiorida</taxon>
        <taxon>Eimeriorina</taxon>
        <taxon>Cryptosporidiidae</taxon>
        <taxon>Cryptosporidium</taxon>
    </lineage>
</organism>
<reference evidence="1 2" key="1">
    <citation type="submission" date="2016-10" db="EMBL/GenBank/DDBJ databases">
        <title>Reductive evolution of mitochondrial metabolism and differential evolution of invasion-related proteins in Cryptosporidium.</title>
        <authorList>
            <person name="Liu S."/>
            <person name="Roellig D.M."/>
            <person name="Guo Y."/>
            <person name="Li N."/>
            <person name="Frace M.A."/>
            <person name="Tang K."/>
            <person name="Zhang L."/>
            <person name="Feng Y."/>
            <person name="Xiao L."/>
        </authorList>
    </citation>
    <scope>NUCLEOTIDE SEQUENCE [LARGE SCALE GENOMIC DNA]</scope>
    <source>
        <strain evidence="1">30847</strain>
    </source>
</reference>
<evidence type="ECO:0000313" key="1">
    <source>
        <dbReference type="EMBL" id="OII75807.1"/>
    </source>
</evidence>
<keyword evidence="2" id="KW-1185">Reference proteome</keyword>
<dbReference type="VEuPathDB" id="CryptoDB:cand_029360"/>
<feature type="non-terminal residue" evidence="1">
    <location>
        <position position="173"/>
    </location>
</feature>
<comment type="caution">
    <text evidence="1">The sequence shown here is derived from an EMBL/GenBank/DDBJ whole genome shotgun (WGS) entry which is preliminary data.</text>
</comment>
<dbReference type="RefSeq" id="XP_067067653.1">
    <property type="nucleotide sequence ID" value="XM_067213163.1"/>
</dbReference>
<protein>
    <submittedName>
        <fullName evidence="1">Uncharacterized protein</fullName>
    </submittedName>
</protein>
<dbReference type="Proteomes" id="UP000186804">
    <property type="component" value="Unassembled WGS sequence"/>
</dbReference>
<accession>A0A1J4MP31</accession>
<dbReference type="GeneID" id="92367120"/>